<dbReference type="Gene3D" id="3.30.565.10">
    <property type="entry name" value="Histidine kinase-like ATPase, C-terminal domain"/>
    <property type="match status" value="1"/>
</dbReference>
<name>K8YGY5_9LEPT</name>
<accession>K8YGY5</accession>
<dbReference type="PANTHER" id="PTHR43228">
    <property type="entry name" value="TWO-COMPONENT RESPONSE REGULATOR"/>
    <property type="match status" value="1"/>
</dbReference>
<dbReference type="GO" id="GO:0000160">
    <property type="term" value="P:phosphorelay signal transduction system"/>
    <property type="evidence" value="ECO:0007669"/>
    <property type="project" value="InterPro"/>
</dbReference>
<dbReference type="PATRIC" id="fig|758847.3.peg.381"/>
<dbReference type="InterPro" id="IPR001789">
    <property type="entry name" value="Sig_transdc_resp-reg_receiver"/>
</dbReference>
<evidence type="ECO:0000313" key="3">
    <source>
        <dbReference type="EMBL" id="EKT88525.1"/>
    </source>
</evidence>
<evidence type="ECO:0000313" key="4">
    <source>
        <dbReference type="Proteomes" id="UP000035800"/>
    </source>
</evidence>
<dbReference type="InterPro" id="IPR036890">
    <property type="entry name" value="HATPase_C_sf"/>
</dbReference>
<dbReference type="PROSITE" id="PS50110">
    <property type="entry name" value="RESPONSE_REGULATORY"/>
    <property type="match status" value="1"/>
</dbReference>
<dbReference type="CDD" id="cd16936">
    <property type="entry name" value="HATPase_RsbW-like"/>
    <property type="match status" value="1"/>
</dbReference>
<reference evidence="3 4" key="1">
    <citation type="journal article" date="2012" name="Gene">
        <title>Sequence of Leptospira santarosai serovar Shermani genome and prediction of virulence-associated genes.</title>
        <authorList>
            <person name="Chou L.F."/>
            <person name="Chen Y.T."/>
            <person name="Lu C.W."/>
            <person name="Ko Y.C."/>
            <person name="Tang C.Y."/>
            <person name="Pan M.J."/>
            <person name="Tian Y.C."/>
            <person name="Chiu C.H."/>
            <person name="Hung C.C."/>
            <person name="Yang C.W."/>
        </authorList>
    </citation>
    <scope>NUCLEOTIDE SEQUENCE [LARGE SCALE GENOMIC DNA]</scope>
    <source>
        <strain evidence="3">LT 821</strain>
    </source>
</reference>
<dbReference type="SMART" id="SM00448">
    <property type="entry name" value="REC"/>
    <property type="match status" value="1"/>
</dbReference>
<dbReference type="PANTHER" id="PTHR43228:SF1">
    <property type="entry name" value="TWO-COMPONENT RESPONSE REGULATOR ARR22"/>
    <property type="match status" value="1"/>
</dbReference>
<evidence type="ECO:0000256" key="1">
    <source>
        <dbReference type="PROSITE-ProRule" id="PRU00169"/>
    </source>
</evidence>
<reference evidence="3 4" key="2">
    <citation type="journal article" date="2014" name="Emerg. Microbes Infect.">
        <title>Potential impact on kidney infection: a whole-genome analysis of Leptospira santarosai serovar Shermani.</title>
        <authorList>
            <person name="Chou L.F."/>
            <person name="Chen T.W."/>
            <person name="Ko Y.C."/>
            <person name="Pan M.J."/>
            <person name="Tian Y.C."/>
            <person name="Chiu C.H."/>
            <person name="Tang P."/>
            <person name="Hung C.C."/>
            <person name="Yang C.W."/>
        </authorList>
    </citation>
    <scope>NUCLEOTIDE SEQUENCE</scope>
    <source>
        <strain evidence="3 4">LT 821</strain>
    </source>
</reference>
<sequence>MTTEDPMRILFLDDEEMIRDLFREIFGIVHDLTLAGTAEEALEICKNNSFDLIITDVRLPKMSGIDFVSKLRDREINTPFIVITGNQDIDISIRALRLGAVDFFIKPFRMDAIRHSLQKFENLFICSQELIGKNHFQLTESKQHFLIKPSLKNLNQYVNLVMRSISLIPGIHTDDILSIKLALYELLGNSIEHGFAGISYENKSKLLSSDVDYFDHVDRICDTLSEFVQLEVGFENQKVHVSLKDSGTGFDPAKVPDPVTDPNASYLSGRGIFLVKMNVDELVYNDIGNEVRFSRTLKKALPAPSEVNAG</sequence>
<evidence type="ECO:0000259" key="2">
    <source>
        <dbReference type="PROSITE" id="PS50110"/>
    </source>
</evidence>
<feature type="modified residue" description="4-aspartylphosphate" evidence="1">
    <location>
        <position position="56"/>
    </location>
</feature>
<dbReference type="Pfam" id="PF00072">
    <property type="entry name" value="Response_reg"/>
    <property type="match status" value="1"/>
</dbReference>
<organism evidence="3 4">
    <name type="scientific">Leptospira santarosai serovar Shermani str. LT 821</name>
    <dbReference type="NCBI Taxonomy" id="758847"/>
    <lineage>
        <taxon>Bacteria</taxon>
        <taxon>Pseudomonadati</taxon>
        <taxon>Spirochaetota</taxon>
        <taxon>Spirochaetia</taxon>
        <taxon>Leptospirales</taxon>
        <taxon>Leptospiraceae</taxon>
        <taxon>Leptospira</taxon>
    </lineage>
</organism>
<dbReference type="InterPro" id="IPR003594">
    <property type="entry name" value="HATPase_dom"/>
</dbReference>
<keyword evidence="1" id="KW-0597">Phosphoprotein</keyword>
<dbReference type="Gene3D" id="3.40.50.2300">
    <property type="match status" value="1"/>
</dbReference>
<gene>
    <name evidence="3" type="ORF">LSS_01847</name>
</gene>
<dbReference type="KEGG" id="lst:LSS_01847"/>
<dbReference type="AlphaFoldDB" id="K8YGY5"/>
<feature type="domain" description="Response regulatory" evidence="2">
    <location>
        <begin position="8"/>
        <end position="121"/>
    </location>
</feature>
<dbReference type="Pfam" id="PF13581">
    <property type="entry name" value="HATPase_c_2"/>
    <property type="match status" value="1"/>
</dbReference>
<proteinExistence type="predicted"/>
<dbReference type="CDD" id="cd00156">
    <property type="entry name" value="REC"/>
    <property type="match status" value="1"/>
</dbReference>
<dbReference type="STRING" id="758847.LSS_01847"/>
<dbReference type="Proteomes" id="UP000035800">
    <property type="component" value="Chromosome I"/>
</dbReference>
<dbReference type="SUPFAM" id="SSF55874">
    <property type="entry name" value="ATPase domain of HSP90 chaperone/DNA topoisomerase II/histidine kinase"/>
    <property type="match status" value="1"/>
</dbReference>
<dbReference type="InterPro" id="IPR052048">
    <property type="entry name" value="ST_Response_Regulator"/>
</dbReference>
<dbReference type="SUPFAM" id="SSF52172">
    <property type="entry name" value="CheY-like"/>
    <property type="match status" value="1"/>
</dbReference>
<dbReference type="EMBL" id="CP006694">
    <property type="protein sequence ID" value="EKT88525.1"/>
    <property type="molecule type" value="Genomic_DNA"/>
</dbReference>
<dbReference type="InterPro" id="IPR011006">
    <property type="entry name" value="CheY-like_superfamily"/>
</dbReference>
<protein>
    <submittedName>
        <fullName evidence="3">Chemotaxis protein CheY</fullName>
    </submittedName>
</protein>